<sequence length="147" mass="17431">MITYVISNNDSGIEKVLKLIDTDYQPVSYVNNTLPNKLFSIIDHRKYKFCENDQFMSQFNYLKLNNVDELYDFIVKKQAGLEQRTSKEFVVIEDFRQLVNSSNNIYGDLNFKIIEILIGLKRYESFIIDTQQNKFVSYYIDHLEVVD</sequence>
<keyword evidence="2" id="KW-1185">Reference proteome</keyword>
<proteinExistence type="predicted"/>
<evidence type="ECO:0000313" key="1">
    <source>
        <dbReference type="EMBL" id="CAH6722108.1"/>
    </source>
</evidence>
<comment type="caution">
    <text evidence="1">The sequence shown here is derived from an EMBL/GenBank/DDBJ whole genome shotgun (WGS) entry which is preliminary data.</text>
</comment>
<name>A0ACA9YB57_9ASCO</name>
<organism evidence="1 2">
    <name type="scientific">[Candida] jaroonii</name>
    <dbReference type="NCBI Taxonomy" id="467808"/>
    <lineage>
        <taxon>Eukaryota</taxon>
        <taxon>Fungi</taxon>
        <taxon>Dikarya</taxon>
        <taxon>Ascomycota</taxon>
        <taxon>Saccharomycotina</taxon>
        <taxon>Pichiomycetes</taxon>
        <taxon>Debaryomycetaceae</taxon>
        <taxon>Yamadazyma</taxon>
    </lineage>
</organism>
<evidence type="ECO:0000313" key="2">
    <source>
        <dbReference type="Proteomes" id="UP001152531"/>
    </source>
</evidence>
<gene>
    <name evidence="1" type="ORF">CLIB1444_08S02058</name>
</gene>
<dbReference type="Proteomes" id="UP001152531">
    <property type="component" value="Unassembled WGS sequence"/>
</dbReference>
<protein>
    <submittedName>
        <fullName evidence="1">Uncharacterized protein</fullName>
    </submittedName>
</protein>
<accession>A0ACA9YB57</accession>
<dbReference type="EMBL" id="CALSDN010000008">
    <property type="protein sequence ID" value="CAH6722108.1"/>
    <property type="molecule type" value="Genomic_DNA"/>
</dbReference>
<reference evidence="1" key="1">
    <citation type="submission" date="2022-06" db="EMBL/GenBank/DDBJ databases">
        <authorList>
            <person name="Legras J.-L."/>
            <person name="Devillers H."/>
            <person name="Grondin C."/>
        </authorList>
    </citation>
    <scope>NUCLEOTIDE SEQUENCE</scope>
    <source>
        <strain evidence="1">CLIB 1444</strain>
    </source>
</reference>